<dbReference type="EMBL" id="BNAY01000003">
    <property type="protein sequence ID" value="GHH14721.1"/>
    <property type="molecule type" value="Genomic_DNA"/>
</dbReference>
<reference evidence="2" key="1">
    <citation type="journal article" date="2019" name="Int. J. Syst. Evol. Microbiol.">
        <title>The Global Catalogue of Microorganisms (GCM) 10K type strain sequencing project: providing services to taxonomists for standard genome sequencing and annotation.</title>
        <authorList>
            <consortium name="The Broad Institute Genomics Platform"/>
            <consortium name="The Broad Institute Genome Sequencing Center for Infectious Disease"/>
            <person name="Wu L."/>
            <person name="Ma J."/>
        </authorList>
    </citation>
    <scope>NUCLEOTIDE SEQUENCE [LARGE SCALE GENOMIC DNA]</scope>
    <source>
        <strain evidence="2">CGMCC 4.7683</strain>
    </source>
</reference>
<organism evidence="1 2">
    <name type="scientific">Amycolatopsis oliviviridis</name>
    <dbReference type="NCBI Taxonomy" id="1471590"/>
    <lineage>
        <taxon>Bacteria</taxon>
        <taxon>Bacillati</taxon>
        <taxon>Actinomycetota</taxon>
        <taxon>Actinomycetes</taxon>
        <taxon>Pseudonocardiales</taxon>
        <taxon>Pseudonocardiaceae</taxon>
        <taxon>Amycolatopsis</taxon>
    </lineage>
</organism>
<name>A0ABQ3LPX3_9PSEU</name>
<evidence type="ECO:0000313" key="1">
    <source>
        <dbReference type="EMBL" id="GHH14721.1"/>
    </source>
</evidence>
<accession>A0ABQ3LPX3</accession>
<comment type="caution">
    <text evidence="1">The sequence shown here is derived from an EMBL/GenBank/DDBJ whole genome shotgun (WGS) entry which is preliminary data.</text>
</comment>
<keyword evidence="2" id="KW-1185">Reference proteome</keyword>
<protein>
    <recommendedName>
        <fullName evidence="3">Glycosyl hydrolase family 30 beta sandwich domain-containing protein</fullName>
    </recommendedName>
</protein>
<evidence type="ECO:0008006" key="3">
    <source>
        <dbReference type="Google" id="ProtNLM"/>
    </source>
</evidence>
<evidence type="ECO:0000313" key="2">
    <source>
        <dbReference type="Proteomes" id="UP000635387"/>
    </source>
</evidence>
<dbReference type="Proteomes" id="UP000635387">
    <property type="component" value="Unassembled WGS sequence"/>
</dbReference>
<proteinExistence type="predicted"/>
<dbReference type="RefSeq" id="WP_191254966.1">
    <property type="nucleotide sequence ID" value="NZ_BNAY01000003.1"/>
</dbReference>
<sequence length="218" mass="25025">MSYVDAWTYHRIGSDSNDQLTKDFTSGALGRPVFNNEFEYLNGTMTDWRCINTAQSIMNWMTFQNSPTWFWLHALKPTTNSEAETYALGFWRPPSDTDFSRYPHIKPGHWDFNPRNWNAVAGFVKYMPWNSVRYSVDESAKLGDQRIMAWKTPQGKPVFAITNRSTSAFTYTVDTQTASSFEGHRFGPATHDLRLGLKTGPSLTLTVPPSSIEFWVRQ</sequence>
<gene>
    <name evidence="1" type="ORF">GCM10017790_28360</name>
</gene>